<dbReference type="FunFam" id="3.40.50.2000:FF:000027">
    <property type="entry name" value="Glycosyltransferase"/>
    <property type="match status" value="1"/>
</dbReference>
<name>A0A2U1PRG2_ARTAN</name>
<dbReference type="InterPro" id="IPR002213">
    <property type="entry name" value="UDP_glucos_trans"/>
</dbReference>
<dbReference type="PANTHER" id="PTHR11926:SF1497">
    <property type="entry name" value="GLYCOSYLTRANSFERASE"/>
    <property type="match status" value="1"/>
</dbReference>
<dbReference type="CDD" id="cd03784">
    <property type="entry name" value="GT1_Gtf-like"/>
    <property type="match status" value="1"/>
</dbReference>
<evidence type="ECO:0000313" key="7">
    <source>
        <dbReference type="EMBL" id="PWA88341.1"/>
    </source>
</evidence>
<gene>
    <name evidence="7" type="ORF">CTI12_AA120810</name>
</gene>
<evidence type="ECO:0000256" key="4">
    <source>
        <dbReference type="RuleBase" id="RU003718"/>
    </source>
</evidence>
<dbReference type="AlphaFoldDB" id="A0A2U1PRG2"/>
<keyword evidence="8" id="KW-1185">Reference proteome</keyword>
<feature type="transmembrane region" description="Helical" evidence="6">
    <location>
        <begin position="137"/>
        <end position="156"/>
    </location>
</feature>
<evidence type="ECO:0000256" key="6">
    <source>
        <dbReference type="SAM" id="Phobius"/>
    </source>
</evidence>
<organism evidence="7 8">
    <name type="scientific">Artemisia annua</name>
    <name type="common">Sweet wormwood</name>
    <dbReference type="NCBI Taxonomy" id="35608"/>
    <lineage>
        <taxon>Eukaryota</taxon>
        <taxon>Viridiplantae</taxon>
        <taxon>Streptophyta</taxon>
        <taxon>Embryophyta</taxon>
        <taxon>Tracheophyta</taxon>
        <taxon>Spermatophyta</taxon>
        <taxon>Magnoliopsida</taxon>
        <taxon>eudicotyledons</taxon>
        <taxon>Gunneridae</taxon>
        <taxon>Pentapetalae</taxon>
        <taxon>asterids</taxon>
        <taxon>campanulids</taxon>
        <taxon>Asterales</taxon>
        <taxon>Asteraceae</taxon>
        <taxon>Asteroideae</taxon>
        <taxon>Anthemideae</taxon>
        <taxon>Artemisiinae</taxon>
        <taxon>Artemisia</taxon>
    </lineage>
</organism>
<dbReference type="InterPro" id="IPR035595">
    <property type="entry name" value="UDP_glycos_trans_CS"/>
</dbReference>
<keyword evidence="6" id="KW-1133">Transmembrane helix</keyword>
<dbReference type="GO" id="GO:0080044">
    <property type="term" value="F:quercetin 7-O-glucosyltransferase activity"/>
    <property type="evidence" value="ECO:0007669"/>
    <property type="project" value="TreeGrafter"/>
</dbReference>
<evidence type="ECO:0000256" key="3">
    <source>
        <dbReference type="ARBA" id="ARBA00022679"/>
    </source>
</evidence>
<dbReference type="FunFam" id="3.40.50.2000:FF:000065">
    <property type="entry name" value="Glycosyltransferase"/>
    <property type="match status" value="1"/>
</dbReference>
<dbReference type="Gene3D" id="3.40.50.2000">
    <property type="entry name" value="Glycogen Phosphorylase B"/>
    <property type="match status" value="2"/>
</dbReference>
<dbReference type="PROSITE" id="PS00375">
    <property type="entry name" value="UDPGT"/>
    <property type="match status" value="1"/>
</dbReference>
<keyword evidence="3 4" id="KW-0808">Transferase</keyword>
<reference evidence="7 8" key="1">
    <citation type="journal article" date="2018" name="Mol. Plant">
        <title>The genome of Artemisia annua provides insight into the evolution of Asteraceae family and artemisinin biosynthesis.</title>
        <authorList>
            <person name="Shen Q."/>
            <person name="Zhang L."/>
            <person name="Liao Z."/>
            <person name="Wang S."/>
            <person name="Yan T."/>
            <person name="Shi P."/>
            <person name="Liu M."/>
            <person name="Fu X."/>
            <person name="Pan Q."/>
            <person name="Wang Y."/>
            <person name="Lv Z."/>
            <person name="Lu X."/>
            <person name="Zhang F."/>
            <person name="Jiang W."/>
            <person name="Ma Y."/>
            <person name="Chen M."/>
            <person name="Hao X."/>
            <person name="Li L."/>
            <person name="Tang Y."/>
            <person name="Lv G."/>
            <person name="Zhou Y."/>
            <person name="Sun X."/>
            <person name="Brodelius P.E."/>
            <person name="Rose J.K.C."/>
            <person name="Tang K."/>
        </authorList>
    </citation>
    <scope>NUCLEOTIDE SEQUENCE [LARGE SCALE GENOMIC DNA]</scope>
    <source>
        <strain evidence="8">cv. Huhao1</strain>
        <tissue evidence="7">Leaf</tissue>
    </source>
</reference>
<evidence type="ECO:0000313" key="8">
    <source>
        <dbReference type="Proteomes" id="UP000245207"/>
    </source>
</evidence>
<protein>
    <recommendedName>
        <fullName evidence="5">Glycosyltransferase</fullName>
        <ecNumber evidence="5">2.4.1.-</ecNumber>
    </recommendedName>
</protein>
<keyword evidence="6" id="KW-0812">Transmembrane</keyword>
<keyword evidence="2 4" id="KW-0328">Glycosyltransferase</keyword>
<evidence type="ECO:0000256" key="2">
    <source>
        <dbReference type="ARBA" id="ARBA00022676"/>
    </source>
</evidence>
<proteinExistence type="inferred from homology"/>
<dbReference type="OrthoDB" id="5835829at2759"/>
<dbReference type="SUPFAM" id="SSF53756">
    <property type="entry name" value="UDP-Glycosyltransferase/glycogen phosphorylase"/>
    <property type="match status" value="1"/>
</dbReference>
<accession>A0A2U1PRG2</accession>
<sequence>MPLRDRNKWPHVVFIPIPAQSHIKCMLKLARLLHHKGLQITFVNTESNHNLLLKSSGSHDLNGAPSFQFKTVPDGVASTWDGEREPIKALDQVSKYLGTNFLDSFLDLVAGLDTPVTCIICDGFMTFTKTPLAAEKLGVPIILFWTFAACGFMGFYQAKALMEKGLVPLKDESYLTNGYLDTLIDVPGMKGIRLKDLPEHVYGLKPMAWALKFMVEAAQMADKVSHVIIHTFDELEDNLIKELKSIFTDIYTVGPLQLLLDQNKEIETMNFSSNGYSLWKEEPECVQWLESKEPNSVVYVNFGSLTVMSLQDLLEFGWGLVNSNYSFLWIIRHDLVGRGPAVLPKELEEAIKRKGLIASWCSQEDVLAHSSVGGFLTHGGWGSVIESLSAGVPMICWPFSGDQRTNCRQMCKEWEVGMEIGRNVKRDEVEKVLRELMEGVDGRKMRNKAMDWKKMAENATGPNGSSSQNIEKLVNKISMFSRNLHIFSKY</sequence>
<evidence type="ECO:0000256" key="1">
    <source>
        <dbReference type="ARBA" id="ARBA00009995"/>
    </source>
</evidence>
<comment type="similarity">
    <text evidence="1 4">Belongs to the UDP-glycosyltransferase family.</text>
</comment>
<dbReference type="Proteomes" id="UP000245207">
    <property type="component" value="Unassembled WGS sequence"/>
</dbReference>
<comment type="caution">
    <text evidence="7">The sequence shown here is derived from an EMBL/GenBank/DDBJ whole genome shotgun (WGS) entry which is preliminary data.</text>
</comment>
<dbReference type="PANTHER" id="PTHR11926">
    <property type="entry name" value="GLUCOSYL/GLUCURONOSYL TRANSFERASES"/>
    <property type="match status" value="1"/>
</dbReference>
<keyword evidence="6" id="KW-0472">Membrane</keyword>
<dbReference type="EC" id="2.4.1.-" evidence="5"/>
<dbReference type="EMBL" id="PKPP01000823">
    <property type="protein sequence ID" value="PWA88341.1"/>
    <property type="molecule type" value="Genomic_DNA"/>
</dbReference>
<dbReference type="Pfam" id="PF00201">
    <property type="entry name" value="UDPGT"/>
    <property type="match status" value="1"/>
</dbReference>
<evidence type="ECO:0000256" key="5">
    <source>
        <dbReference type="RuleBase" id="RU362057"/>
    </source>
</evidence>
<dbReference type="GO" id="GO:0080043">
    <property type="term" value="F:quercetin 3-O-glucosyltransferase activity"/>
    <property type="evidence" value="ECO:0007669"/>
    <property type="project" value="TreeGrafter"/>
</dbReference>